<keyword evidence="2 8" id="KW-0645">Protease</keyword>
<protein>
    <submittedName>
        <fullName evidence="13">Subtilisin-like protease</fullName>
    </submittedName>
</protein>
<dbReference type="PROSITE" id="PS51892">
    <property type="entry name" value="SUBTILASE"/>
    <property type="match status" value="1"/>
</dbReference>
<dbReference type="Pfam" id="PF05922">
    <property type="entry name" value="Inhibitor_I9"/>
    <property type="match status" value="1"/>
</dbReference>
<evidence type="ECO:0000259" key="11">
    <source>
        <dbReference type="Pfam" id="PF05922"/>
    </source>
</evidence>
<dbReference type="Gene3D" id="3.30.70.80">
    <property type="entry name" value="Peptidase S8 propeptide/proteinase inhibitor I9"/>
    <property type="match status" value="1"/>
</dbReference>
<comment type="similarity">
    <text evidence="1 8">Belongs to the peptidase S8 family.</text>
</comment>
<evidence type="ECO:0000256" key="4">
    <source>
        <dbReference type="ARBA" id="ARBA00022801"/>
    </source>
</evidence>
<feature type="active site" description="Charge relay system" evidence="7 8">
    <location>
        <position position="118"/>
    </location>
</feature>
<dbReference type="GO" id="GO:0004252">
    <property type="term" value="F:serine-type endopeptidase activity"/>
    <property type="evidence" value="ECO:0007669"/>
    <property type="project" value="UniProtKB-UniRule"/>
</dbReference>
<evidence type="ECO:0000256" key="1">
    <source>
        <dbReference type="ARBA" id="ARBA00011073"/>
    </source>
</evidence>
<organism evidence="13 14">
    <name type="scientific">Capsicum baccatum</name>
    <name type="common">Peruvian pepper</name>
    <dbReference type="NCBI Taxonomy" id="33114"/>
    <lineage>
        <taxon>Eukaryota</taxon>
        <taxon>Viridiplantae</taxon>
        <taxon>Streptophyta</taxon>
        <taxon>Embryophyta</taxon>
        <taxon>Tracheophyta</taxon>
        <taxon>Spermatophyta</taxon>
        <taxon>Magnoliopsida</taxon>
        <taxon>eudicotyledons</taxon>
        <taxon>Gunneridae</taxon>
        <taxon>Pentapetalae</taxon>
        <taxon>asterids</taxon>
        <taxon>lamiids</taxon>
        <taxon>Solanales</taxon>
        <taxon>Solanaceae</taxon>
        <taxon>Solanoideae</taxon>
        <taxon>Capsiceae</taxon>
        <taxon>Capsicum</taxon>
    </lineage>
</organism>
<keyword evidence="4 8" id="KW-0378">Hydrolase</keyword>
<evidence type="ECO:0000259" key="10">
    <source>
        <dbReference type="Pfam" id="PF02225"/>
    </source>
</evidence>
<feature type="active site" description="Charge relay system" evidence="7 8">
    <location>
        <position position="189"/>
    </location>
</feature>
<keyword evidence="5 8" id="KW-0720">Serine protease</keyword>
<comment type="caution">
    <text evidence="13">The sequence shown here is derived from an EMBL/GenBank/DDBJ whole genome shotgun (WGS) entry which is preliminary data.</text>
</comment>
<dbReference type="CDD" id="cd04852">
    <property type="entry name" value="Peptidases_S8_3"/>
    <property type="match status" value="1"/>
</dbReference>
<evidence type="ECO:0000256" key="2">
    <source>
        <dbReference type="ARBA" id="ARBA00022670"/>
    </source>
</evidence>
<evidence type="ECO:0000256" key="6">
    <source>
        <dbReference type="ARBA" id="ARBA00023180"/>
    </source>
</evidence>
<dbReference type="InterPro" id="IPR000209">
    <property type="entry name" value="Peptidase_S8/S53_dom"/>
</dbReference>
<evidence type="ECO:0000256" key="8">
    <source>
        <dbReference type="PROSITE-ProRule" id="PRU01240"/>
    </source>
</evidence>
<feature type="active site" description="Charge relay system" evidence="7 8">
    <location>
        <position position="528"/>
    </location>
</feature>
<reference evidence="14" key="2">
    <citation type="journal article" date="2017" name="J. Anim. Genet.">
        <title>Multiple reference genome sequences of hot pepper reveal the massive evolution of plant disease resistance genes by retroduplication.</title>
        <authorList>
            <person name="Kim S."/>
            <person name="Park J."/>
            <person name="Yeom S.-I."/>
            <person name="Kim Y.-M."/>
            <person name="Seo E."/>
            <person name="Kim K.-T."/>
            <person name="Kim M.-S."/>
            <person name="Lee J.M."/>
            <person name="Cheong K."/>
            <person name="Shin H.-S."/>
            <person name="Kim S.-B."/>
            <person name="Han K."/>
            <person name="Lee J."/>
            <person name="Park M."/>
            <person name="Lee H.-A."/>
            <person name="Lee H.-Y."/>
            <person name="Lee Y."/>
            <person name="Oh S."/>
            <person name="Lee J.H."/>
            <person name="Choi E."/>
            <person name="Choi E."/>
            <person name="Lee S.E."/>
            <person name="Jeon J."/>
            <person name="Kim H."/>
            <person name="Choi G."/>
            <person name="Song H."/>
            <person name="Lee J."/>
            <person name="Lee S.-C."/>
            <person name="Kwon J.-K."/>
            <person name="Lee H.-Y."/>
            <person name="Koo N."/>
            <person name="Hong Y."/>
            <person name="Kim R.W."/>
            <person name="Kang W.-H."/>
            <person name="Huh J.H."/>
            <person name="Kang B.-C."/>
            <person name="Yang T.-J."/>
            <person name="Lee Y.-H."/>
            <person name="Bennetzen J.L."/>
            <person name="Choi D."/>
        </authorList>
    </citation>
    <scope>NUCLEOTIDE SEQUENCE [LARGE SCALE GENOMIC DNA]</scope>
    <source>
        <strain evidence="14">cv. PBC81</strain>
    </source>
</reference>
<accession>A0A2G2X2I0</accession>
<dbReference type="OrthoDB" id="206201at2759"/>
<dbReference type="InterPro" id="IPR010259">
    <property type="entry name" value="S8pro/Inhibitor_I9"/>
</dbReference>
<gene>
    <name evidence="13" type="ORF">CQW23_06160</name>
</gene>
<dbReference type="GO" id="GO:0006508">
    <property type="term" value="P:proteolysis"/>
    <property type="evidence" value="ECO:0007669"/>
    <property type="project" value="UniProtKB-KW"/>
</dbReference>
<proteinExistence type="inferred from homology"/>
<dbReference type="InterPro" id="IPR023828">
    <property type="entry name" value="Peptidase_S8_Ser-AS"/>
</dbReference>
<evidence type="ECO:0000256" key="5">
    <source>
        <dbReference type="ARBA" id="ARBA00022825"/>
    </source>
</evidence>
<dbReference type="PRINTS" id="PR00723">
    <property type="entry name" value="SUBTILISIN"/>
</dbReference>
<feature type="domain" description="PA" evidence="10">
    <location>
        <begin position="369"/>
        <end position="442"/>
    </location>
</feature>
<dbReference type="InterPro" id="IPR034197">
    <property type="entry name" value="Peptidases_S8_3"/>
</dbReference>
<evidence type="ECO:0000313" key="14">
    <source>
        <dbReference type="Proteomes" id="UP000224567"/>
    </source>
</evidence>
<name>A0A2G2X2I0_CAPBA</name>
<dbReference type="Gene3D" id="3.50.30.30">
    <property type="match status" value="1"/>
</dbReference>
<reference evidence="13 14" key="1">
    <citation type="journal article" date="2017" name="Genome Biol.">
        <title>New reference genome sequences of hot pepper reveal the massive evolution of plant disease-resistance genes by retroduplication.</title>
        <authorList>
            <person name="Kim S."/>
            <person name="Park J."/>
            <person name="Yeom S.I."/>
            <person name="Kim Y.M."/>
            <person name="Seo E."/>
            <person name="Kim K.T."/>
            <person name="Kim M.S."/>
            <person name="Lee J.M."/>
            <person name="Cheong K."/>
            <person name="Shin H.S."/>
            <person name="Kim S.B."/>
            <person name="Han K."/>
            <person name="Lee J."/>
            <person name="Park M."/>
            <person name="Lee H.A."/>
            <person name="Lee H.Y."/>
            <person name="Lee Y."/>
            <person name="Oh S."/>
            <person name="Lee J.H."/>
            <person name="Choi E."/>
            <person name="Choi E."/>
            <person name="Lee S.E."/>
            <person name="Jeon J."/>
            <person name="Kim H."/>
            <person name="Choi G."/>
            <person name="Song H."/>
            <person name="Lee J."/>
            <person name="Lee S.C."/>
            <person name="Kwon J.K."/>
            <person name="Lee H.Y."/>
            <person name="Koo N."/>
            <person name="Hong Y."/>
            <person name="Kim R.W."/>
            <person name="Kang W.H."/>
            <person name="Huh J.H."/>
            <person name="Kang B.C."/>
            <person name="Yang T.J."/>
            <person name="Lee Y.H."/>
            <person name="Bennetzen J.L."/>
            <person name="Choi D."/>
        </authorList>
    </citation>
    <scope>NUCLEOTIDE SEQUENCE [LARGE SCALE GENOMIC DNA]</scope>
    <source>
        <strain evidence="14">cv. PBC81</strain>
    </source>
</reference>
<dbReference type="FunFam" id="3.30.70.80:FF:000002">
    <property type="entry name" value="Subtilisin-like protease SBT5.3"/>
    <property type="match status" value="1"/>
</dbReference>
<evidence type="ECO:0000256" key="7">
    <source>
        <dbReference type="PIRSR" id="PIRSR615500-1"/>
    </source>
</evidence>
<dbReference type="InterPro" id="IPR015500">
    <property type="entry name" value="Peptidase_S8_subtilisin-rel"/>
</dbReference>
<evidence type="ECO:0000313" key="13">
    <source>
        <dbReference type="EMBL" id="PHT51698.1"/>
    </source>
</evidence>
<dbReference type="CDD" id="cd02120">
    <property type="entry name" value="PA_subtilisin_like"/>
    <property type="match status" value="1"/>
</dbReference>
<evidence type="ECO:0000259" key="9">
    <source>
        <dbReference type="Pfam" id="PF00082"/>
    </source>
</evidence>
<dbReference type="AlphaFoldDB" id="A0A2G2X2I0"/>
<dbReference type="PROSITE" id="PS00138">
    <property type="entry name" value="SUBTILASE_SER"/>
    <property type="match status" value="1"/>
</dbReference>
<dbReference type="PANTHER" id="PTHR10795">
    <property type="entry name" value="PROPROTEIN CONVERTASE SUBTILISIN/KEXIN"/>
    <property type="match status" value="1"/>
</dbReference>
<dbReference type="InterPro" id="IPR036852">
    <property type="entry name" value="Peptidase_S8/S53_dom_sf"/>
</dbReference>
<dbReference type="InterPro" id="IPR037045">
    <property type="entry name" value="S8pro/Inhibitor_I9_sf"/>
</dbReference>
<dbReference type="Pfam" id="PF00082">
    <property type="entry name" value="Peptidase_S8"/>
    <property type="match status" value="1"/>
</dbReference>
<dbReference type="FunFam" id="3.40.50.200:FF:000006">
    <property type="entry name" value="Subtilisin-like protease SBT1.5"/>
    <property type="match status" value="1"/>
</dbReference>
<dbReference type="EMBL" id="MLFT02000003">
    <property type="protein sequence ID" value="PHT51698.1"/>
    <property type="molecule type" value="Genomic_DNA"/>
</dbReference>
<dbReference type="SUPFAM" id="SSF52025">
    <property type="entry name" value="PA domain"/>
    <property type="match status" value="1"/>
</dbReference>
<keyword evidence="14" id="KW-1185">Reference proteome</keyword>
<dbReference type="InterPro" id="IPR045051">
    <property type="entry name" value="SBT"/>
</dbReference>
<feature type="domain" description="Peptidase S8/S53" evidence="9">
    <location>
        <begin position="109"/>
        <end position="569"/>
    </location>
</feature>
<dbReference type="SUPFAM" id="SSF52743">
    <property type="entry name" value="Subtilisin-like"/>
    <property type="match status" value="1"/>
</dbReference>
<sequence>MGGHSHGKEASFIDFDRVTNSHHEFLGLHLGSIKKAKDAIFYSYTRHINGFAAILEDEEAAALSKHPKVVSVFLNKGKELHTTRSWNFLGLEHDGKIPKGSLWEKARFGEDIIIGNIDSGVWPESESFSDEGMGPIPSRWKGTCQTGSDPTFRCNRKLIGARYFIKGFAAEAGALVTSKFYTPRDTLGHGSHTLSTAGGNFVEGANIFGYGNGTAKGGSPKARVAAYKACWPPIIPSDSCTDADVLAAFDMAIHDGVDVLSISMGGLPVPYALDSIAIGSFHAVKHGIVVVTSGGNSGAYPGTIANIAPWLVTVGASTMDREFASYVVLGNNKRYRGVSLSTGALPEGKSFPIITGASAKVANATTQEANFCIAGTLDPKKAKGAILVCHRGGSAAFDKCTQAILVGAVGIVILNSAFFGNEMYAEPYLCPATFISYSDGLKVLSYVNATRTATAYITRPTTELGTKPAPIMAAFSSIGPNSVTPEILKPDITAPGVNILAAYTGDQGPSEIGLDNRQVKFNTMTGTSMSCPHVAGVAGLLKTLHPTWSPAAIKSAIMTSARTRDNTFKPMTNSTHLKVSPFAYGSGHIWPNRAMDPGLVYDITIDDYMNFLCAQGYNETQISFFTQGYFKCPEPISFSNLNLPSITVPKLNGSVVVTRTLKNVGSPGTYKARIRSPIGISVVVEPNTLEFKKIGEEKSFKMTLKVIGHKAPKDYVFGQLIWPVLRVYVVEKIRENENQNVEEEQKQDIFDDRLDDLGMNIPDDDQTSTLVDVTNTVGSLLNQRVLPFKVIDQVWLRAYLSDSSRLVLRVYMVEKTRENENQNVKEEEQQDIFDDRLDDLDMNIPDDDQTPMPVDVTNMDLIRETHEHGYAVLDAYHYMLESKNLGSKTALHIDGNGRHLREKIQTNFHNKRVVTLFYRAAKAYSREEFLDYFNQIAGRHPKVAEHLVRVSFEIWSWAFYPKNRYNIMASNIAESVNSLFGDEREFPIVALFEIINKKYDQFFHERRVEFEDAGTPFVLEVEK</sequence>
<keyword evidence="3" id="KW-0732">Signal</keyword>
<feature type="domain" description="Inhibitor I9" evidence="11">
    <location>
        <begin position="11"/>
        <end position="81"/>
    </location>
</feature>
<dbReference type="Proteomes" id="UP000224567">
    <property type="component" value="Unassembled WGS sequence"/>
</dbReference>
<evidence type="ECO:0000259" key="12">
    <source>
        <dbReference type="Pfam" id="PF17766"/>
    </source>
</evidence>
<dbReference type="Gene3D" id="2.60.40.2310">
    <property type="match status" value="1"/>
</dbReference>
<dbReference type="Gene3D" id="3.40.50.200">
    <property type="entry name" value="Peptidase S8/S53 domain"/>
    <property type="match status" value="1"/>
</dbReference>
<dbReference type="InterPro" id="IPR041469">
    <property type="entry name" value="Subtilisin-like_FN3"/>
</dbReference>
<dbReference type="FunFam" id="3.50.30.30:FF:000005">
    <property type="entry name" value="subtilisin-like protease SBT1.5"/>
    <property type="match status" value="1"/>
</dbReference>
<evidence type="ECO:0000256" key="3">
    <source>
        <dbReference type="ARBA" id="ARBA00022729"/>
    </source>
</evidence>
<keyword evidence="6" id="KW-0325">Glycoprotein</keyword>
<dbReference type="InterPro" id="IPR003137">
    <property type="entry name" value="PA_domain"/>
</dbReference>
<feature type="domain" description="Subtilisin-like protease fibronectin type-III" evidence="12">
    <location>
        <begin position="640"/>
        <end position="723"/>
    </location>
</feature>
<dbReference type="Pfam" id="PF17766">
    <property type="entry name" value="fn3_6"/>
    <property type="match status" value="1"/>
</dbReference>
<dbReference type="Pfam" id="PF02225">
    <property type="entry name" value="PA"/>
    <property type="match status" value="1"/>
</dbReference>
<dbReference type="InterPro" id="IPR046450">
    <property type="entry name" value="PA_dom_sf"/>
</dbReference>